<organism evidence="5">
    <name type="scientific">Clastoptera arizonana</name>
    <name type="common">Arizona spittle bug</name>
    <dbReference type="NCBI Taxonomy" id="38151"/>
    <lineage>
        <taxon>Eukaryota</taxon>
        <taxon>Metazoa</taxon>
        <taxon>Ecdysozoa</taxon>
        <taxon>Arthropoda</taxon>
        <taxon>Hexapoda</taxon>
        <taxon>Insecta</taxon>
        <taxon>Pterygota</taxon>
        <taxon>Neoptera</taxon>
        <taxon>Paraneoptera</taxon>
        <taxon>Hemiptera</taxon>
        <taxon>Auchenorrhyncha</taxon>
        <taxon>Cercopoidea</taxon>
        <taxon>Clastopteridae</taxon>
        <taxon>Clastoptera</taxon>
    </lineage>
</organism>
<dbReference type="PROSITE" id="PS50102">
    <property type="entry name" value="RRM"/>
    <property type="match status" value="1"/>
</dbReference>
<feature type="region of interest" description="Disordered" evidence="3">
    <location>
        <begin position="306"/>
        <end position="398"/>
    </location>
</feature>
<dbReference type="EMBL" id="GEDC01019342">
    <property type="protein sequence ID" value="JAS17956.1"/>
    <property type="molecule type" value="Transcribed_RNA"/>
</dbReference>
<dbReference type="AlphaFoldDB" id="A0A1B6CWU4"/>
<feature type="compositionally biased region" description="Gly residues" evidence="3">
    <location>
        <begin position="311"/>
        <end position="330"/>
    </location>
</feature>
<dbReference type="SMART" id="SM00360">
    <property type="entry name" value="RRM"/>
    <property type="match status" value="1"/>
</dbReference>
<gene>
    <name evidence="5" type="ORF">g.14034</name>
</gene>
<feature type="compositionally biased region" description="Acidic residues" evidence="3">
    <location>
        <begin position="142"/>
        <end position="160"/>
    </location>
</feature>
<feature type="region of interest" description="Disordered" evidence="3">
    <location>
        <begin position="102"/>
        <end position="223"/>
    </location>
</feature>
<accession>A0A1B6CWU4</accession>
<evidence type="ECO:0000256" key="3">
    <source>
        <dbReference type="SAM" id="MobiDB-lite"/>
    </source>
</evidence>
<reference evidence="5" key="1">
    <citation type="submission" date="2015-12" db="EMBL/GenBank/DDBJ databases">
        <title>De novo transcriptome assembly of four potential Pierce s Disease insect vectors from Arizona vineyards.</title>
        <authorList>
            <person name="Tassone E.E."/>
        </authorList>
    </citation>
    <scope>NUCLEOTIDE SEQUENCE</scope>
</reference>
<evidence type="ECO:0000313" key="5">
    <source>
        <dbReference type="EMBL" id="JAS17956.1"/>
    </source>
</evidence>
<sequence length="398" mass="44570">MANKLVNTSIEELEVEKNKILQSIPIRPKRKSNTFFITQNDSEKGLNEENLKNRNHTLKAVPDLPVKKMKTSHSDNVKVTDTSSVTINDVSKKKKKLKVLQQQEEDEFKKNTKKANGQVETPKQIDNNPLNGNFNKFKPIEIDDDDESGDDDDDDEEEDNANAGDKASKHKPTEKISGRSFIDFEAEEGEETSESSDNEKKIDFSHSDINNKNTFNKKSEGSKQNSNFRIVIRKLPEDVTEDLILEAFNVFGEIKNISIIMDRETNKPRGFAFVDMEDRDALERAVEVSDVLRVGDTRVQISEYKDFPEGNRGGRGGFRGRGRGFGGRGDGNFRGRGDGGFRGQGGFRGRGEGNRGRGNYRGSSDGFRGRGQNFKGGRDGNFRGRRGGFGSSRGKNQD</sequence>
<dbReference type="InterPro" id="IPR000504">
    <property type="entry name" value="RRM_dom"/>
</dbReference>
<feature type="domain" description="RRM" evidence="4">
    <location>
        <begin position="228"/>
        <end position="306"/>
    </location>
</feature>
<dbReference type="Gene3D" id="3.30.70.330">
    <property type="match status" value="1"/>
</dbReference>
<feature type="compositionally biased region" description="Polar residues" evidence="3">
    <location>
        <begin position="207"/>
        <end position="223"/>
    </location>
</feature>
<evidence type="ECO:0000256" key="2">
    <source>
        <dbReference type="PROSITE-ProRule" id="PRU00176"/>
    </source>
</evidence>
<keyword evidence="1 2" id="KW-0694">RNA-binding</keyword>
<dbReference type="InterPro" id="IPR035979">
    <property type="entry name" value="RBD_domain_sf"/>
</dbReference>
<dbReference type="Pfam" id="PF00076">
    <property type="entry name" value="RRM_1"/>
    <property type="match status" value="1"/>
</dbReference>
<feature type="region of interest" description="Disordered" evidence="3">
    <location>
        <begin position="46"/>
        <end position="77"/>
    </location>
</feature>
<evidence type="ECO:0000259" key="4">
    <source>
        <dbReference type="PROSITE" id="PS50102"/>
    </source>
</evidence>
<dbReference type="CDD" id="cd00590">
    <property type="entry name" value="RRM_SF"/>
    <property type="match status" value="1"/>
</dbReference>
<feature type="compositionally biased region" description="Basic and acidic residues" evidence="3">
    <location>
        <begin position="197"/>
        <end position="206"/>
    </location>
</feature>
<proteinExistence type="predicted"/>
<feature type="compositionally biased region" description="Acidic residues" evidence="3">
    <location>
        <begin position="184"/>
        <end position="196"/>
    </location>
</feature>
<feature type="compositionally biased region" description="Polar residues" evidence="3">
    <location>
        <begin position="114"/>
        <end position="134"/>
    </location>
</feature>
<dbReference type="InterPro" id="IPR052462">
    <property type="entry name" value="SLIRP/GR-RBP-like"/>
</dbReference>
<protein>
    <recommendedName>
        <fullName evidence="4">RRM domain-containing protein</fullName>
    </recommendedName>
</protein>
<dbReference type="SUPFAM" id="SSF54928">
    <property type="entry name" value="RNA-binding domain, RBD"/>
    <property type="match status" value="1"/>
</dbReference>
<dbReference type="PANTHER" id="PTHR48027">
    <property type="entry name" value="HETEROGENEOUS NUCLEAR RIBONUCLEOPROTEIN 87F-RELATED"/>
    <property type="match status" value="1"/>
</dbReference>
<dbReference type="GO" id="GO:0003723">
    <property type="term" value="F:RNA binding"/>
    <property type="evidence" value="ECO:0007669"/>
    <property type="project" value="UniProtKB-UniRule"/>
</dbReference>
<dbReference type="InterPro" id="IPR012677">
    <property type="entry name" value="Nucleotide-bd_a/b_plait_sf"/>
</dbReference>
<name>A0A1B6CWU4_9HEMI</name>
<evidence type="ECO:0000256" key="1">
    <source>
        <dbReference type="ARBA" id="ARBA00022884"/>
    </source>
</evidence>